<evidence type="ECO:0000259" key="7">
    <source>
        <dbReference type="PROSITE" id="PS50157"/>
    </source>
</evidence>
<evidence type="ECO:0000256" key="4">
    <source>
        <dbReference type="ARBA" id="ARBA00022833"/>
    </source>
</evidence>
<dbReference type="Proteomes" id="UP000319663">
    <property type="component" value="Unassembled WGS sequence"/>
</dbReference>
<feature type="domain" description="C2H2-type" evidence="7">
    <location>
        <begin position="28"/>
        <end position="57"/>
    </location>
</feature>
<dbReference type="STRING" id="5098.A0A507R338"/>
<evidence type="ECO:0000256" key="6">
    <source>
        <dbReference type="SAM" id="MobiDB-lite"/>
    </source>
</evidence>
<evidence type="ECO:0000313" key="9">
    <source>
        <dbReference type="Proteomes" id="UP000319663"/>
    </source>
</evidence>
<dbReference type="InterPro" id="IPR036236">
    <property type="entry name" value="Znf_C2H2_sf"/>
</dbReference>
<dbReference type="Pfam" id="PF12171">
    <property type="entry name" value="zf-C2H2_jaz"/>
    <property type="match status" value="1"/>
</dbReference>
<name>A0A507R338_MONPU</name>
<dbReference type="InterPro" id="IPR022755">
    <property type="entry name" value="Znf_C2H2_jaz"/>
</dbReference>
<evidence type="ECO:0000256" key="3">
    <source>
        <dbReference type="ARBA" id="ARBA00022771"/>
    </source>
</evidence>
<dbReference type="Pfam" id="PF00096">
    <property type="entry name" value="zf-C2H2"/>
    <property type="match status" value="1"/>
</dbReference>
<keyword evidence="2" id="KW-0677">Repeat</keyword>
<dbReference type="EMBL" id="VIFY01000019">
    <property type="protein sequence ID" value="TQB75520.1"/>
    <property type="molecule type" value="Genomic_DNA"/>
</dbReference>
<dbReference type="OrthoDB" id="6077919at2759"/>
<sequence length="202" mass="22816">MRNLSSHIPKLERLSPAHGRPGSLAPHFKCETCTREFRSQNAVNQHMSSLGHWAPKISCETCSEKFHTQGAADEHMEGLGHCKNYCRECRRGFMNENSLKMHLNSRIHRGSNIPCPFCKTDFTTASGLAHHLERASCRQAPGLNRETILQIVRERDPHGVITRKQIGWIKKTTRYTRPPRWHLMAPIGSATFATNSSVGHAV</sequence>
<dbReference type="PROSITE" id="PS00028">
    <property type="entry name" value="ZINC_FINGER_C2H2_1"/>
    <property type="match status" value="2"/>
</dbReference>
<protein>
    <recommendedName>
        <fullName evidence="7">C2H2-type domain-containing protein</fullName>
    </recommendedName>
</protein>
<proteinExistence type="predicted"/>
<dbReference type="InterPro" id="IPR013087">
    <property type="entry name" value="Znf_C2H2_type"/>
</dbReference>
<feature type="region of interest" description="Disordered" evidence="6">
    <location>
        <begin position="1"/>
        <end position="23"/>
    </location>
</feature>
<dbReference type="Gene3D" id="3.30.160.60">
    <property type="entry name" value="Classic Zinc Finger"/>
    <property type="match status" value="2"/>
</dbReference>
<reference evidence="8 9" key="1">
    <citation type="submission" date="2019-06" db="EMBL/GenBank/DDBJ databases">
        <title>Wine fermentation using esterase from Monascus purpureus.</title>
        <authorList>
            <person name="Geng C."/>
            <person name="Zhang Y."/>
        </authorList>
    </citation>
    <scope>NUCLEOTIDE SEQUENCE [LARGE SCALE GENOMIC DNA]</scope>
    <source>
        <strain evidence="8">HQ1</strain>
    </source>
</reference>
<feature type="domain" description="C2H2-type" evidence="7">
    <location>
        <begin position="84"/>
        <end position="113"/>
    </location>
</feature>
<keyword evidence="3 5" id="KW-0863">Zinc-finger</keyword>
<dbReference type="GO" id="GO:0005634">
    <property type="term" value="C:nucleus"/>
    <property type="evidence" value="ECO:0007669"/>
    <property type="project" value="TreeGrafter"/>
</dbReference>
<evidence type="ECO:0000256" key="2">
    <source>
        <dbReference type="ARBA" id="ARBA00022737"/>
    </source>
</evidence>
<evidence type="ECO:0000256" key="1">
    <source>
        <dbReference type="ARBA" id="ARBA00022723"/>
    </source>
</evidence>
<dbReference type="SMART" id="SM00355">
    <property type="entry name" value="ZnF_C2H2"/>
    <property type="match status" value="4"/>
</dbReference>
<dbReference type="AlphaFoldDB" id="A0A507R338"/>
<keyword evidence="9" id="KW-1185">Reference proteome</keyword>
<accession>A0A507R338</accession>
<dbReference type="PANTHER" id="PTHR24409">
    <property type="entry name" value="ZINC FINGER PROTEIN 142"/>
    <property type="match status" value="1"/>
</dbReference>
<dbReference type="GO" id="GO:0000981">
    <property type="term" value="F:DNA-binding transcription factor activity, RNA polymerase II-specific"/>
    <property type="evidence" value="ECO:0007669"/>
    <property type="project" value="TreeGrafter"/>
</dbReference>
<organism evidence="8 9">
    <name type="scientific">Monascus purpureus</name>
    <name type="common">Red mold</name>
    <name type="synonym">Monascus anka</name>
    <dbReference type="NCBI Taxonomy" id="5098"/>
    <lineage>
        <taxon>Eukaryota</taxon>
        <taxon>Fungi</taxon>
        <taxon>Dikarya</taxon>
        <taxon>Ascomycota</taxon>
        <taxon>Pezizomycotina</taxon>
        <taxon>Eurotiomycetes</taxon>
        <taxon>Eurotiomycetidae</taxon>
        <taxon>Eurotiales</taxon>
        <taxon>Aspergillaceae</taxon>
        <taxon>Monascus</taxon>
    </lineage>
</organism>
<dbReference type="SUPFAM" id="SSF57667">
    <property type="entry name" value="beta-beta-alpha zinc fingers"/>
    <property type="match status" value="1"/>
</dbReference>
<keyword evidence="4" id="KW-0862">Zinc</keyword>
<evidence type="ECO:0000256" key="5">
    <source>
        <dbReference type="PROSITE-ProRule" id="PRU00042"/>
    </source>
</evidence>
<comment type="caution">
    <text evidence="8">The sequence shown here is derived from an EMBL/GenBank/DDBJ whole genome shotgun (WGS) entry which is preliminary data.</text>
</comment>
<dbReference type="PROSITE" id="PS50157">
    <property type="entry name" value="ZINC_FINGER_C2H2_2"/>
    <property type="match status" value="2"/>
</dbReference>
<gene>
    <name evidence="8" type="ORF">MPDQ_002813</name>
</gene>
<evidence type="ECO:0000313" key="8">
    <source>
        <dbReference type="EMBL" id="TQB75520.1"/>
    </source>
</evidence>
<dbReference type="PANTHER" id="PTHR24409:SF295">
    <property type="entry name" value="AZ2-RELATED"/>
    <property type="match status" value="1"/>
</dbReference>
<dbReference type="GO" id="GO:0000977">
    <property type="term" value="F:RNA polymerase II transcription regulatory region sequence-specific DNA binding"/>
    <property type="evidence" value="ECO:0007669"/>
    <property type="project" value="TreeGrafter"/>
</dbReference>
<keyword evidence="1" id="KW-0479">Metal-binding</keyword>
<dbReference type="GO" id="GO:0008270">
    <property type="term" value="F:zinc ion binding"/>
    <property type="evidence" value="ECO:0007669"/>
    <property type="project" value="UniProtKB-KW"/>
</dbReference>